<organism evidence="8 9">
    <name type="scientific">Paramuricea clavata</name>
    <name type="common">Red gorgonian</name>
    <name type="synonym">Violescent sea-whip</name>
    <dbReference type="NCBI Taxonomy" id="317549"/>
    <lineage>
        <taxon>Eukaryota</taxon>
        <taxon>Metazoa</taxon>
        <taxon>Cnidaria</taxon>
        <taxon>Anthozoa</taxon>
        <taxon>Octocorallia</taxon>
        <taxon>Malacalcyonacea</taxon>
        <taxon>Plexauridae</taxon>
        <taxon>Paramuricea</taxon>
    </lineage>
</organism>
<dbReference type="CDD" id="cd03442">
    <property type="entry name" value="BFIT_BACH"/>
    <property type="match status" value="2"/>
</dbReference>
<dbReference type="GO" id="GO:0008289">
    <property type="term" value="F:lipid binding"/>
    <property type="evidence" value="ECO:0007669"/>
    <property type="project" value="InterPro"/>
</dbReference>
<gene>
    <name evidence="8" type="ORF">PACLA_8A037301</name>
</gene>
<evidence type="ECO:0000313" key="9">
    <source>
        <dbReference type="Proteomes" id="UP001152795"/>
    </source>
</evidence>
<reference evidence="8" key="1">
    <citation type="submission" date="2020-04" db="EMBL/GenBank/DDBJ databases">
        <authorList>
            <person name="Alioto T."/>
            <person name="Alioto T."/>
            <person name="Gomez Garrido J."/>
        </authorList>
    </citation>
    <scope>NUCLEOTIDE SEQUENCE</scope>
    <source>
        <strain evidence="8">A484AB</strain>
    </source>
</reference>
<dbReference type="UniPathway" id="UPA00199"/>
<keyword evidence="3" id="KW-0677">Repeat</keyword>
<protein>
    <submittedName>
        <fullName evidence="8">Acyl-coenzyme A thioesterase 11 isoform X2</fullName>
    </submittedName>
</protein>
<dbReference type="Pfam" id="PF03061">
    <property type="entry name" value="4HBT"/>
    <property type="match status" value="1"/>
</dbReference>
<keyword evidence="9" id="KW-1185">Reference proteome</keyword>
<dbReference type="PANTHER" id="PTHR11049">
    <property type="entry name" value="ACYL COENZYME A THIOESTER HYDROLASE"/>
    <property type="match status" value="1"/>
</dbReference>
<dbReference type="Pfam" id="PF01852">
    <property type="entry name" value="START"/>
    <property type="match status" value="1"/>
</dbReference>
<dbReference type="SUPFAM" id="SSF55961">
    <property type="entry name" value="Bet v1-like"/>
    <property type="match status" value="1"/>
</dbReference>
<dbReference type="Gene3D" id="3.10.129.10">
    <property type="entry name" value="Hotdog Thioesterase"/>
    <property type="match status" value="2"/>
</dbReference>
<evidence type="ECO:0000313" key="8">
    <source>
        <dbReference type="EMBL" id="CAB4040059.1"/>
    </source>
</evidence>
<keyword evidence="5" id="KW-0276">Fatty acid metabolism</keyword>
<dbReference type="PROSITE" id="PS51770">
    <property type="entry name" value="HOTDOG_ACOT"/>
    <property type="match status" value="2"/>
</dbReference>
<dbReference type="PANTHER" id="PTHR11049:SF16">
    <property type="entry name" value="PROTEIN VDLD"/>
    <property type="match status" value="1"/>
</dbReference>
<dbReference type="InterPro" id="IPR029069">
    <property type="entry name" value="HotDog_dom_sf"/>
</dbReference>
<dbReference type="GO" id="GO:0052816">
    <property type="term" value="F:long-chain fatty acyl-CoA hydrolase activity"/>
    <property type="evidence" value="ECO:0007669"/>
    <property type="project" value="TreeGrafter"/>
</dbReference>
<dbReference type="SUPFAM" id="SSF54637">
    <property type="entry name" value="Thioesterase/thiol ester dehydrase-isomerase"/>
    <property type="match status" value="2"/>
</dbReference>
<keyword evidence="4" id="KW-0378">Hydrolase</keyword>
<dbReference type="InterPro" id="IPR006683">
    <property type="entry name" value="Thioestr_dom"/>
</dbReference>
<evidence type="ECO:0000256" key="2">
    <source>
        <dbReference type="ARBA" id="ARBA00004872"/>
    </source>
</evidence>
<feature type="region of interest" description="Disordered" evidence="7">
    <location>
        <begin position="159"/>
        <end position="185"/>
    </location>
</feature>
<proteinExistence type="predicted"/>
<dbReference type="InterPro" id="IPR040170">
    <property type="entry name" value="Cytosol_ACT"/>
</dbReference>
<dbReference type="GO" id="GO:0006631">
    <property type="term" value="P:fatty acid metabolic process"/>
    <property type="evidence" value="ECO:0007669"/>
    <property type="project" value="UniProtKB-UniPathway"/>
</dbReference>
<dbReference type="GO" id="GO:0006637">
    <property type="term" value="P:acyl-CoA metabolic process"/>
    <property type="evidence" value="ECO:0007669"/>
    <property type="project" value="TreeGrafter"/>
</dbReference>
<dbReference type="AlphaFoldDB" id="A0A7D9K2T4"/>
<evidence type="ECO:0000256" key="7">
    <source>
        <dbReference type="SAM" id="MobiDB-lite"/>
    </source>
</evidence>
<dbReference type="GO" id="GO:0005829">
    <property type="term" value="C:cytosol"/>
    <property type="evidence" value="ECO:0007669"/>
    <property type="project" value="TreeGrafter"/>
</dbReference>
<accession>A0A7D9K2T4</accession>
<dbReference type="Gene3D" id="3.30.530.20">
    <property type="match status" value="1"/>
</dbReference>
<evidence type="ECO:0000256" key="5">
    <source>
        <dbReference type="ARBA" id="ARBA00022832"/>
    </source>
</evidence>
<dbReference type="OrthoDB" id="3184331at2759"/>
<dbReference type="InterPro" id="IPR033120">
    <property type="entry name" value="HOTDOG_ACOT"/>
</dbReference>
<dbReference type="InterPro" id="IPR023393">
    <property type="entry name" value="START-like_dom_sf"/>
</dbReference>
<name>A0A7D9K2T4_PARCT</name>
<evidence type="ECO:0000256" key="4">
    <source>
        <dbReference type="ARBA" id="ARBA00022801"/>
    </source>
</evidence>
<comment type="caution">
    <text evidence="8">The sequence shown here is derived from an EMBL/GenBank/DDBJ whole genome shotgun (WGS) entry which is preliminary data.</text>
</comment>
<feature type="compositionally biased region" description="Polar residues" evidence="7">
    <location>
        <begin position="168"/>
        <end position="183"/>
    </location>
</feature>
<sequence>MSAEYRNPTEVEVNKIISAENVQQRNQALLAGDLLKAMDITACLAAEKHAKLPCVTLMMDDLVVNENLLHGQVLNVKAKLTRAFGSSMEVVVEASIEDMFKHERVQICKAYFVFVALAKVGKAKLTHLDPVTMDERLEYALAYERRKLRYAARNAAKAKSANKGSSSDTPIVQSDGQASQTGSPEVPMSLTVVESVELVLPSQANHHQTTFGGQIMAWLVSTCTIAASRLCQTRPSIIEVTGVHFLAKSTVGDRLVFKAMVNKTFDDNSFEVGCRVESSTLEGKTAHINSAYLTFAVFDQNKQRQQVPVVKATTSEQVRQQANAVGRRNAEVQKDKILGAIGPALSVLWTAKISDVLAFHNVSAFKKLCHLDTWQEISKEDGCVLSTCKQDELTCVKLEATIAKPAVDVFKAVQLITRASWDPIITKSDVVRKVDDDDSIVHIVMATNPPGQSSPDKSPTKPSDLLLLESTRPAVGNDGHVIAYRSITMKSYPVSDQYERKENLTSGFMIGQSASDPNQSTLIYINQITKQVAEFLFKDLKGGSKVYAERIKKLREYLKVQIVTFPDIPTVEDILSSTSSIVKVETILSTDS</sequence>
<dbReference type="InterPro" id="IPR002913">
    <property type="entry name" value="START_lipid-bd_dom"/>
</dbReference>
<dbReference type="Proteomes" id="UP001152795">
    <property type="component" value="Unassembled WGS sequence"/>
</dbReference>
<dbReference type="PROSITE" id="PS50848">
    <property type="entry name" value="START"/>
    <property type="match status" value="1"/>
</dbReference>
<dbReference type="EMBL" id="CACRXK020026221">
    <property type="protein sequence ID" value="CAB4040059.1"/>
    <property type="molecule type" value="Genomic_DNA"/>
</dbReference>
<comment type="pathway">
    <text evidence="2">Lipid metabolism; fatty acid metabolism.</text>
</comment>
<evidence type="ECO:0000256" key="6">
    <source>
        <dbReference type="ARBA" id="ARBA00023098"/>
    </source>
</evidence>
<evidence type="ECO:0000256" key="1">
    <source>
        <dbReference type="ARBA" id="ARBA00000295"/>
    </source>
</evidence>
<keyword evidence="6" id="KW-0443">Lipid metabolism</keyword>
<comment type="catalytic activity">
    <reaction evidence="1">
        <text>butanoyl-CoA + H2O = butanoate + CoA + H(+)</text>
        <dbReference type="Rhea" id="RHEA:40111"/>
        <dbReference type="ChEBI" id="CHEBI:15377"/>
        <dbReference type="ChEBI" id="CHEBI:15378"/>
        <dbReference type="ChEBI" id="CHEBI:17968"/>
        <dbReference type="ChEBI" id="CHEBI:57287"/>
        <dbReference type="ChEBI" id="CHEBI:57371"/>
    </reaction>
    <physiologicalReaction direction="left-to-right" evidence="1">
        <dbReference type="Rhea" id="RHEA:40112"/>
    </physiologicalReaction>
</comment>
<evidence type="ECO:0000256" key="3">
    <source>
        <dbReference type="ARBA" id="ARBA00022737"/>
    </source>
</evidence>